<organism evidence="4 5">
    <name type="scientific">Emticicia soli</name>
    <dbReference type="NCBI Taxonomy" id="2027878"/>
    <lineage>
        <taxon>Bacteria</taxon>
        <taxon>Pseudomonadati</taxon>
        <taxon>Bacteroidota</taxon>
        <taxon>Cytophagia</taxon>
        <taxon>Cytophagales</taxon>
        <taxon>Leadbetterellaceae</taxon>
        <taxon>Emticicia</taxon>
    </lineage>
</organism>
<dbReference type="InterPro" id="IPR050640">
    <property type="entry name" value="Bact_2-comp_sensor_kinase"/>
</dbReference>
<dbReference type="InterPro" id="IPR036259">
    <property type="entry name" value="MFS_trans_sf"/>
</dbReference>
<accession>A0ABW5JBQ0</accession>
<reference evidence="5" key="1">
    <citation type="journal article" date="2019" name="Int. J. Syst. Evol. Microbiol.">
        <title>The Global Catalogue of Microorganisms (GCM) 10K type strain sequencing project: providing services to taxonomists for standard genome sequencing and annotation.</title>
        <authorList>
            <consortium name="The Broad Institute Genomics Platform"/>
            <consortium name="The Broad Institute Genome Sequencing Center for Infectious Disease"/>
            <person name="Wu L."/>
            <person name="Ma J."/>
        </authorList>
    </citation>
    <scope>NUCLEOTIDE SEQUENCE [LARGE SCALE GENOMIC DNA]</scope>
    <source>
        <strain evidence="5">KCTC 52344</strain>
    </source>
</reference>
<feature type="transmembrane region" description="Helical" evidence="1">
    <location>
        <begin position="471"/>
        <end position="488"/>
    </location>
</feature>
<keyword evidence="4" id="KW-0418">Kinase</keyword>
<feature type="transmembrane region" description="Helical" evidence="1">
    <location>
        <begin position="399"/>
        <end position="419"/>
    </location>
</feature>
<keyword evidence="1" id="KW-0472">Membrane</keyword>
<sequence>MNILPSEIKTIAAEGITHVNVETVNGNIELLGSDEAEIRVEIYASKRLVMNLFRKESISSEDLSYGLINISQQNETLRIAVRNNGFWRWDWLSFFQVSFRVFLPKNINTLLKTTVGDIYLNNIVGKQTLRTSVGDIKIANSNGEIQGKSSAGNIKIGNCDIKGDISTSGGNVHIFNSKGELNSNTSGGNIKLENFSGKLYTKTNGGNIRASNISGEFKTFTFGGNIRLEQMRGNISASTKGGNINVQALAIEEYLWLESSGGNIKTQLPLNQGLQLEADGVQVNAPHLNNFQGIKRNGFISGSINGGGASVKLKSFGGNVRISVPKFEYNPGFDKDLKKKQYSWVEQLNIEKAPDISSRASVNPTTTSTPEPQKPYYKERSNSFRIGFKNALNRLNPRFLFYTFLFALFLIYGLNSILYFSLELFNPTSLEAEQNKAVFLANLTTGFSCFASLVIFILFIERFLVRNWSKYIILIVFTYFTLMFLRLFQKTLYLLENDGGKYWTHYWKIMSINNDNNVSAHGLLYLLIPMIAVCVIFYNWQRSKDLDRKISEQEYQLLNLEKLKTKAQLNALEARINPHFLYNSLNSITGLIHDNPDKAEEMTIQLSKLFRATTGRSDQSAHSIAEELDIVKSYLSIEQMRFGDRLKYLINLEPGLENIKIPRFLLQPIVENAIKHGISKITEHGTIEVRISREQDLVVFEIHDNGPAFKEDLSGGYGLRSISDKLQLIYGNMASLQIENNDHKAIIIKVPVETLDKIAM</sequence>
<keyword evidence="4" id="KW-0808">Transferase</keyword>
<feature type="domain" description="Signal transduction histidine kinase internal region" evidence="2">
    <location>
        <begin position="567"/>
        <end position="646"/>
    </location>
</feature>
<dbReference type="Proteomes" id="UP001597510">
    <property type="component" value="Unassembled WGS sequence"/>
</dbReference>
<dbReference type="PANTHER" id="PTHR34220:SF7">
    <property type="entry name" value="SENSOR HISTIDINE KINASE YPDA"/>
    <property type="match status" value="1"/>
</dbReference>
<keyword evidence="1" id="KW-0812">Transmembrane</keyword>
<dbReference type="InterPro" id="IPR036890">
    <property type="entry name" value="HATPase_C_sf"/>
</dbReference>
<dbReference type="Gene3D" id="3.30.565.10">
    <property type="entry name" value="Histidine kinase-like ATPase, C-terminal domain"/>
    <property type="match status" value="1"/>
</dbReference>
<evidence type="ECO:0000259" key="2">
    <source>
        <dbReference type="Pfam" id="PF06580"/>
    </source>
</evidence>
<name>A0ABW5JBQ0_9BACT</name>
<dbReference type="Pfam" id="PF13349">
    <property type="entry name" value="DUF4097"/>
    <property type="match status" value="1"/>
</dbReference>
<dbReference type="Pfam" id="PF06580">
    <property type="entry name" value="His_kinase"/>
    <property type="match status" value="1"/>
</dbReference>
<evidence type="ECO:0000259" key="3">
    <source>
        <dbReference type="Pfam" id="PF13349"/>
    </source>
</evidence>
<dbReference type="InterPro" id="IPR025164">
    <property type="entry name" value="Toastrack_DUF4097"/>
</dbReference>
<dbReference type="SUPFAM" id="SSF55874">
    <property type="entry name" value="ATPase domain of HSP90 chaperone/DNA topoisomerase II/histidine kinase"/>
    <property type="match status" value="1"/>
</dbReference>
<feature type="transmembrane region" description="Helical" evidence="1">
    <location>
        <begin position="522"/>
        <end position="540"/>
    </location>
</feature>
<comment type="caution">
    <text evidence="4">The sequence shown here is derived from an EMBL/GenBank/DDBJ whole genome shotgun (WGS) entry which is preliminary data.</text>
</comment>
<keyword evidence="1" id="KW-1133">Transmembrane helix</keyword>
<dbReference type="InterPro" id="IPR010559">
    <property type="entry name" value="Sig_transdc_His_kin_internal"/>
</dbReference>
<dbReference type="EMBL" id="JBHULC010000038">
    <property type="protein sequence ID" value="MFD2523499.1"/>
    <property type="molecule type" value="Genomic_DNA"/>
</dbReference>
<feature type="transmembrane region" description="Helical" evidence="1">
    <location>
        <begin position="439"/>
        <end position="459"/>
    </location>
</feature>
<evidence type="ECO:0000313" key="4">
    <source>
        <dbReference type="EMBL" id="MFD2523499.1"/>
    </source>
</evidence>
<dbReference type="RefSeq" id="WP_340233386.1">
    <property type="nucleotide sequence ID" value="NZ_JBBEWC010000001.1"/>
</dbReference>
<gene>
    <name evidence="4" type="ORF">ACFSR2_21555</name>
</gene>
<evidence type="ECO:0000256" key="1">
    <source>
        <dbReference type="SAM" id="Phobius"/>
    </source>
</evidence>
<dbReference type="GO" id="GO:0016301">
    <property type="term" value="F:kinase activity"/>
    <property type="evidence" value="ECO:0007669"/>
    <property type="project" value="UniProtKB-KW"/>
</dbReference>
<dbReference type="Gene3D" id="1.20.1250.20">
    <property type="entry name" value="MFS general substrate transporter like domains"/>
    <property type="match status" value="1"/>
</dbReference>
<feature type="domain" description="DUF4097" evidence="3">
    <location>
        <begin position="165"/>
        <end position="322"/>
    </location>
</feature>
<keyword evidence="5" id="KW-1185">Reference proteome</keyword>
<dbReference type="PANTHER" id="PTHR34220">
    <property type="entry name" value="SENSOR HISTIDINE KINASE YPDA"/>
    <property type="match status" value="1"/>
</dbReference>
<protein>
    <submittedName>
        <fullName evidence="4">Histidine kinase</fullName>
    </submittedName>
</protein>
<proteinExistence type="predicted"/>
<evidence type="ECO:0000313" key="5">
    <source>
        <dbReference type="Proteomes" id="UP001597510"/>
    </source>
</evidence>